<dbReference type="InterPro" id="IPR027417">
    <property type="entry name" value="P-loop_NTPase"/>
</dbReference>
<dbReference type="Gene3D" id="3.40.50.300">
    <property type="entry name" value="P-loop containing nucleotide triphosphate hydrolases"/>
    <property type="match status" value="1"/>
</dbReference>
<dbReference type="EMBL" id="CP072842">
    <property type="protein sequence ID" value="QTV06048.1"/>
    <property type="molecule type" value="Genomic_DNA"/>
</dbReference>
<sequence>MTKSFEKLIKQYEEHCRKIEQSATININETPKEKIKRMRGLERDYVDWFEYYFQMYAKSKCAWFHKRMANKIIENPECNLLGEIYRSGAKSVHLDMGIPLYLYLVKKDLFFLLLIGETVDKAKKLISDIQAQLQHNSRLINDYGKRFKYGDWAEGDFSTVDGVRFVSRGFRQSVRGLREGAQRPDYIVVDDVDTKKLCNNEKLSRRAYEWVWEDLRGTFDEGAKRKRFVVANNNFHKNTIINQLKGEFNRINERAKETGRKIKHFVISVAAVKSLVTFEPNWPEKTSAEYWKEKYDSTPYRSFMREYMHKHIQDGTIFKPEHIQYKKRLRFDQYDALCFYGDLSYKDAGDYKGMGLVGRIGKEYHLIFCFLRQSTRKAVAEWVYDLYEKHNLGKYNIKYLIEGLFAMDEFVNDFDLVGEERGFYIPVVADKKSKINKYDRIESMAGFFERLNVYFNEEFKGNNDFATMEDQLYAFEKGSTANDDGPDFLQSGMAEVNKASFVAKFKPRTKSRKEIQANKKNRF</sequence>
<reference evidence="1 2" key="1">
    <citation type="journal article" date="2021" name="Int. J. Syst. Evol. Microbiol.">
        <title>Faecalibacter bovis sp. nov., isolated from cow faeces.</title>
        <authorList>
            <person name="Li F."/>
            <person name="Zhao W."/>
            <person name="Hong Q."/>
            <person name="Shao Q."/>
            <person name="Song J."/>
            <person name="Yang S."/>
        </authorList>
    </citation>
    <scope>NUCLEOTIDE SEQUENCE [LARGE SCALE GENOMIC DNA]</scope>
    <source>
        <strain evidence="1 2">ZY171143</strain>
    </source>
</reference>
<name>A0ABX7XDS9_9FLAO</name>
<keyword evidence="2" id="KW-1185">Reference proteome</keyword>
<proteinExistence type="predicted"/>
<protein>
    <recommendedName>
        <fullName evidence="3">Terminase large subunit gp17-like C-terminal domain-containing protein</fullName>
    </recommendedName>
</protein>
<organism evidence="1 2">
    <name type="scientific">Faecalibacter bovis</name>
    <dbReference type="NCBI Taxonomy" id="2898187"/>
    <lineage>
        <taxon>Bacteria</taxon>
        <taxon>Pseudomonadati</taxon>
        <taxon>Bacteroidota</taxon>
        <taxon>Flavobacteriia</taxon>
        <taxon>Flavobacteriales</taxon>
        <taxon>Weeksellaceae</taxon>
        <taxon>Faecalibacter</taxon>
    </lineage>
</organism>
<accession>A0ABX7XDS9</accession>
<evidence type="ECO:0000313" key="1">
    <source>
        <dbReference type="EMBL" id="QTV06048.1"/>
    </source>
</evidence>
<evidence type="ECO:0000313" key="2">
    <source>
        <dbReference type="Proteomes" id="UP000672011"/>
    </source>
</evidence>
<dbReference type="Proteomes" id="UP000672011">
    <property type="component" value="Chromosome"/>
</dbReference>
<evidence type="ECO:0008006" key="3">
    <source>
        <dbReference type="Google" id="ProtNLM"/>
    </source>
</evidence>
<gene>
    <name evidence="1" type="ORF">J9309_01485</name>
</gene>
<reference evidence="2" key="2">
    <citation type="submission" date="2021-04" db="EMBL/GenBank/DDBJ databases">
        <title>Taxonomy of Flavobacteriaceae bacterium ZY171143.</title>
        <authorList>
            <person name="Li F."/>
        </authorList>
    </citation>
    <scope>NUCLEOTIDE SEQUENCE [LARGE SCALE GENOMIC DNA]</scope>
    <source>
        <strain evidence="2">ZY171143</strain>
    </source>
</reference>
<dbReference type="RefSeq" id="WP_230476688.1">
    <property type="nucleotide sequence ID" value="NZ_CP072842.1"/>
</dbReference>